<dbReference type="SMART" id="SM00977">
    <property type="entry name" value="TilS_C"/>
    <property type="match status" value="1"/>
</dbReference>
<dbReference type="SUPFAM" id="SSF52402">
    <property type="entry name" value="Adenine nucleotide alpha hydrolases-like"/>
    <property type="match status" value="1"/>
</dbReference>
<dbReference type="GO" id="GO:0006400">
    <property type="term" value="P:tRNA modification"/>
    <property type="evidence" value="ECO:0007669"/>
    <property type="project" value="UniProtKB-UniRule"/>
</dbReference>
<dbReference type="Pfam" id="PF11734">
    <property type="entry name" value="TilS_C"/>
    <property type="match status" value="1"/>
</dbReference>
<dbReference type="Gene3D" id="3.40.50.620">
    <property type="entry name" value="HUPs"/>
    <property type="match status" value="1"/>
</dbReference>
<proteinExistence type="inferred from homology"/>
<comment type="domain">
    <text evidence="8">The N-terminal region contains the highly conserved SGGXDS motif, predicted to be a P-loop motif involved in ATP binding.</text>
</comment>
<evidence type="ECO:0000313" key="10">
    <source>
        <dbReference type="EMBL" id="SIS77994.1"/>
    </source>
</evidence>
<gene>
    <name evidence="8" type="primary">tilS</name>
    <name evidence="10" type="ORF">SAMN05421686_104251</name>
</gene>
<dbReference type="Gene3D" id="1.20.59.20">
    <property type="match status" value="1"/>
</dbReference>
<dbReference type="SUPFAM" id="SSF56037">
    <property type="entry name" value="PheT/TilS domain"/>
    <property type="match status" value="1"/>
</dbReference>
<dbReference type="CDD" id="cd01992">
    <property type="entry name" value="TilS_N"/>
    <property type="match status" value="1"/>
</dbReference>
<dbReference type="STRING" id="484498.SAMN05421686_104251"/>
<keyword evidence="6 8" id="KW-0067">ATP-binding</keyword>
<dbReference type="RefSeq" id="WP_139325793.1">
    <property type="nucleotide sequence ID" value="NZ_FTOH01000004.1"/>
</dbReference>
<dbReference type="EC" id="6.3.4.19" evidence="8"/>
<keyword evidence="3 8" id="KW-0436">Ligase</keyword>
<evidence type="ECO:0000256" key="4">
    <source>
        <dbReference type="ARBA" id="ARBA00022694"/>
    </source>
</evidence>
<dbReference type="SUPFAM" id="SSF82829">
    <property type="entry name" value="MesJ substrate recognition domain-like"/>
    <property type="match status" value="1"/>
</dbReference>
<dbReference type="InterPro" id="IPR012094">
    <property type="entry name" value="tRNA_Ile_lys_synt"/>
</dbReference>
<dbReference type="InterPro" id="IPR012795">
    <property type="entry name" value="tRNA_Ile_lys_synt_N"/>
</dbReference>
<dbReference type="OrthoDB" id="9807403at2"/>
<comment type="catalytic activity">
    <reaction evidence="7 8">
        <text>cytidine(34) in tRNA(Ile2) + L-lysine + ATP = lysidine(34) in tRNA(Ile2) + AMP + diphosphate + H(+)</text>
        <dbReference type="Rhea" id="RHEA:43744"/>
        <dbReference type="Rhea" id="RHEA-COMP:10625"/>
        <dbReference type="Rhea" id="RHEA-COMP:10670"/>
        <dbReference type="ChEBI" id="CHEBI:15378"/>
        <dbReference type="ChEBI" id="CHEBI:30616"/>
        <dbReference type="ChEBI" id="CHEBI:32551"/>
        <dbReference type="ChEBI" id="CHEBI:33019"/>
        <dbReference type="ChEBI" id="CHEBI:82748"/>
        <dbReference type="ChEBI" id="CHEBI:83665"/>
        <dbReference type="ChEBI" id="CHEBI:456215"/>
        <dbReference type="EC" id="6.3.4.19"/>
    </reaction>
</comment>
<dbReference type="AlphaFoldDB" id="A0A1N7LW20"/>
<reference evidence="11" key="1">
    <citation type="submission" date="2017-01" db="EMBL/GenBank/DDBJ databases">
        <authorList>
            <person name="Varghese N."/>
            <person name="Submissions S."/>
        </authorList>
    </citation>
    <scope>NUCLEOTIDE SEQUENCE [LARGE SCALE GENOMIC DNA]</scope>
    <source>
        <strain evidence="11">DSM 24913</strain>
    </source>
</reference>
<organism evidence="10 11">
    <name type="scientific">Thalassolituus maritimus</name>
    <dbReference type="NCBI Taxonomy" id="484498"/>
    <lineage>
        <taxon>Bacteria</taxon>
        <taxon>Pseudomonadati</taxon>
        <taxon>Pseudomonadota</taxon>
        <taxon>Gammaproteobacteria</taxon>
        <taxon>Oceanospirillales</taxon>
        <taxon>Oceanospirillaceae</taxon>
        <taxon>Thalassolituus</taxon>
    </lineage>
</organism>
<dbReference type="GO" id="GO:0032267">
    <property type="term" value="F:tRNA(Ile)-lysidine synthase activity"/>
    <property type="evidence" value="ECO:0007669"/>
    <property type="project" value="UniProtKB-EC"/>
</dbReference>
<dbReference type="Pfam" id="PF01171">
    <property type="entry name" value="ATP_bind_3"/>
    <property type="match status" value="1"/>
</dbReference>
<comment type="similarity">
    <text evidence="8">Belongs to the tRNA(Ile)-lysidine synthase family.</text>
</comment>
<dbReference type="NCBIfam" id="TIGR02432">
    <property type="entry name" value="lysidine_TilS_N"/>
    <property type="match status" value="1"/>
</dbReference>
<keyword evidence="5 8" id="KW-0547">Nucleotide-binding</keyword>
<dbReference type="GO" id="GO:0005737">
    <property type="term" value="C:cytoplasm"/>
    <property type="evidence" value="ECO:0007669"/>
    <property type="project" value="UniProtKB-SubCell"/>
</dbReference>
<dbReference type="NCBIfam" id="TIGR02433">
    <property type="entry name" value="lysidine_TilS_C"/>
    <property type="match status" value="1"/>
</dbReference>
<dbReference type="EMBL" id="FTOH01000004">
    <property type="protein sequence ID" value="SIS77994.1"/>
    <property type="molecule type" value="Genomic_DNA"/>
</dbReference>
<feature type="domain" description="Lysidine-tRNA(Ile) synthetase C-terminal" evidence="9">
    <location>
        <begin position="366"/>
        <end position="439"/>
    </location>
</feature>
<dbReference type="Proteomes" id="UP000185639">
    <property type="component" value="Unassembled WGS sequence"/>
</dbReference>
<evidence type="ECO:0000259" key="9">
    <source>
        <dbReference type="SMART" id="SM00977"/>
    </source>
</evidence>
<comment type="function">
    <text evidence="8">Ligates lysine onto the cytidine present at position 34 of the AUA codon-specific tRNA(Ile) that contains the anticodon CAU, in an ATP-dependent manner. Cytidine is converted to lysidine, thus changing the amino acid specificity of the tRNA from methionine to isoleucine.</text>
</comment>
<protein>
    <recommendedName>
        <fullName evidence="8">tRNA(Ile)-lysidine synthase</fullName>
        <ecNumber evidence="8">6.3.4.19</ecNumber>
    </recommendedName>
    <alternativeName>
        <fullName evidence="8">tRNA(Ile)-2-lysyl-cytidine synthase</fullName>
    </alternativeName>
    <alternativeName>
        <fullName evidence="8">tRNA(Ile)-lysidine synthetase</fullName>
    </alternativeName>
</protein>
<evidence type="ECO:0000256" key="5">
    <source>
        <dbReference type="ARBA" id="ARBA00022741"/>
    </source>
</evidence>
<name>A0A1N7LW20_9GAMM</name>
<evidence type="ECO:0000313" key="11">
    <source>
        <dbReference type="Proteomes" id="UP000185639"/>
    </source>
</evidence>
<evidence type="ECO:0000256" key="6">
    <source>
        <dbReference type="ARBA" id="ARBA00022840"/>
    </source>
</evidence>
<feature type="binding site" evidence="8">
    <location>
        <begin position="34"/>
        <end position="39"/>
    </location>
    <ligand>
        <name>ATP</name>
        <dbReference type="ChEBI" id="CHEBI:30616"/>
    </ligand>
</feature>
<accession>A0A1N7LW20</accession>
<dbReference type="PANTHER" id="PTHR43033">
    <property type="entry name" value="TRNA(ILE)-LYSIDINE SYNTHASE-RELATED"/>
    <property type="match status" value="1"/>
</dbReference>
<evidence type="ECO:0000256" key="8">
    <source>
        <dbReference type="HAMAP-Rule" id="MF_01161"/>
    </source>
</evidence>
<evidence type="ECO:0000256" key="7">
    <source>
        <dbReference type="ARBA" id="ARBA00048539"/>
    </source>
</evidence>
<keyword evidence="2 8" id="KW-0963">Cytoplasm</keyword>
<dbReference type="GO" id="GO:0005524">
    <property type="term" value="F:ATP binding"/>
    <property type="evidence" value="ECO:0007669"/>
    <property type="project" value="UniProtKB-UniRule"/>
</dbReference>
<dbReference type="InterPro" id="IPR015262">
    <property type="entry name" value="tRNA_Ile_lys_synt_subst-bd"/>
</dbReference>
<sequence length="450" mass="50769">MSLSSAEQLRIELTEALAPVFSESPDTAVYLALSGGMDSRLMLDCIASRPEWCSRVMAIHVNHGLSRDADLWQQECQRYCEACGVSFIGQKVTLEYTGQGTEAAARDARYAAFEQLLPPHALLLTAHHGSDQAETLLLRLFRGSGLAGLKGMSPSRKLTRHSDDKRTVVRPWLGFTREQLALAARGLSWIEDDSNRDQTFDRNWMRHSLMPLLQVRYPAVESTLIETTQHLSADYYLLMELLTPVLNSAVSECDWPATAPFCLSVEAVLKQPSRVRFHQVRYWLEKNGLPVPQGKKVWHWLEQALNAGPDRHPSLRFDGVVLQRFRQHLYVWSEQKTPDSVDCIPVTWGRGTIAPSANSQPLPEGWSVSPTRQCASKVLSRVGQQTKSLKNVWQEKGVPVWLRDDWPMLIYAGEIVAALGLVNDCSLKCEPVDILSLKWRRGAIWRETTE</sequence>
<keyword evidence="11" id="KW-1185">Reference proteome</keyword>
<dbReference type="HAMAP" id="MF_01161">
    <property type="entry name" value="tRNA_Ile_lys_synt"/>
    <property type="match status" value="1"/>
</dbReference>
<dbReference type="InterPro" id="IPR014729">
    <property type="entry name" value="Rossmann-like_a/b/a_fold"/>
</dbReference>
<comment type="subcellular location">
    <subcellularLocation>
        <location evidence="1 8">Cytoplasm</location>
    </subcellularLocation>
</comment>
<evidence type="ECO:0000256" key="3">
    <source>
        <dbReference type="ARBA" id="ARBA00022598"/>
    </source>
</evidence>
<dbReference type="Pfam" id="PF09179">
    <property type="entry name" value="TilS"/>
    <property type="match status" value="1"/>
</dbReference>
<evidence type="ECO:0000256" key="1">
    <source>
        <dbReference type="ARBA" id="ARBA00004496"/>
    </source>
</evidence>
<evidence type="ECO:0000256" key="2">
    <source>
        <dbReference type="ARBA" id="ARBA00022490"/>
    </source>
</evidence>
<dbReference type="InterPro" id="IPR012796">
    <property type="entry name" value="Lysidine-tRNA-synth_C"/>
</dbReference>
<keyword evidence="4 8" id="KW-0819">tRNA processing</keyword>
<dbReference type="PANTHER" id="PTHR43033:SF1">
    <property type="entry name" value="TRNA(ILE)-LYSIDINE SYNTHASE-RELATED"/>
    <property type="match status" value="1"/>
</dbReference>
<dbReference type="InterPro" id="IPR011063">
    <property type="entry name" value="TilS/TtcA_N"/>
</dbReference>